<dbReference type="AlphaFoldDB" id="A0A1Y0IFK9"/>
<dbReference type="KEGG" id="ome:OLMES_5337"/>
<evidence type="ECO:0000313" key="1">
    <source>
        <dbReference type="EMBL" id="ARU59317.1"/>
    </source>
</evidence>
<organism evidence="1 2">
    <name type="scientific">Oleiphilus messinensis</name>
    <dbReference type="NCBI Taxonomy" id="141451"/>
    <lineage>
        <taxon>Bacteria</taxon>
        <taxon>Pseudomonadati</taxon>
        <taxon>Pseudomonadota</taxon>
        <taxon>Gammaproteobacteria</taxon>
        <taxon>Oceanospirillales</taxon>
        <taxon>Oleiphilaceae</taxon>
        <taxon>Oleiphilus</taxon>
    </lineage>
</organism>
<sequence>MCNEAVEKANHDPISTHLKFNFYPLTIGYELAAGKLILSLFQFRAINRSISGFAHQPQATQTHSYSRRHAAISP</sequence>
<evidence type="ECO:0000313" key="2">
    <source>
        <dbReference type="Proteomes" id="UP000196027"/>
    </source>
</evidence>
<keyword evidence="2" id="KW-1185">Reference proteome</keyword>
<name>A0A1Y0IFK9_9GAMM</name>
<dbReference type="Proteomes" id="UP000196027">
    <property type="component" value="Chromosome"/>
</dbReference>
<gene>
    <name evidence="1" type="ORF">OLMES_5337</name>
</gene>
<accession>A0A1Y0IFK9</accession>
<dbReference type="EMBL" id="CP021425">
    <property type="protein sequence ID" value="ARU59317.1"/>
    <property type="molecule type" value="Genomic_DNA"/>
</dbReference>
<proteinExistence type="predicted"/>
<reference evidence="1 2" key="1">
    <citation type="submission" date="2017-05" db="EMBL/GenBank/DDBJ databases">
        <title>Genomic insights into alkan degradation activity of Oleiphilus messinensis.</title>
        <authorList>
            <person name="Kozyavkin S.A."/>
            <person name="Slesarev A.I."/>
            <person name="Golyshin P.N."/>
            <person name="Korzhenkov A."/>
            <person name="Golyshina O.N."/>
            <person name="Toshchakov S.V."/>
        </authorList>
    </citation>
    <scope>NUCLEOTIDE SEQUENCE [LARGE SCALE GENOMIC DNA]</scope>
    <source>
        <strain evidence="1 2">ME102</strain>
    </source>
</reference>
<protein>
    <submittedName>
        <fullName evidence="1">Uncharacterized protein</fullName>
    </submittedName>
</protein>